<evidence type="ECO:0000313" key="3">
    <source>
        <dbReference type="Proteomes" id="UP001500058"/>
    </source>
</evidence>
<keyword evidence="2" id="KW-0489">Methyltransferase</keyword>
<keyword evidence="3" id="KW-1185">Reference proteome</keyword>
<dbReference type="EMBL" id="BAAATJ010000026">
    <property type="protein sequence ID" value="GAA2411668.1"/>
    <property type="molecule type" value="Genomic_DNA"/>
</dbReference>
<reference evidence="3" key="1">
    <citation type="journal article" date="2019" name="Int. J. Syst. Evol. Microbiol.">
        <title>The Global Catalogue of Microorganisms (GCM) 10K type strain sequencing project: providing services to taxonomists for standard genome sequencing and annotation.</title>
        <authorList>
            <consortium name="The Broad Institute Genomics Platform"/>
            <consortium name="The Broad Institute Genome Sequencing Center for Infectious Disease"/>
            <person name="Wu L."/>
            <person name="Ma J."/>
        </authorList>
    </citation>
    <scope>NUCLEOTIDE SEQUENCE [LARGE SCALE GENOMIC DNA]</scope>
    <source>
        <strain evidence="3">JCM 6921</strain>
    </source>
</reference>
<dbReference type="InterPro" id="IPR041698">
    <property type="entry name" value="Methyltransf_25"/>
</dbReference>
<dbReference type="GO" id="GO:0008168">
    <property type="term" value="F:methyltransferase activity"/>
    <property type="evidence" value="ECO:0007669"/>
    <property type="project" value="UniProtKB-KW"/>
</dbReference>
<accession>A0ABP5VTN0</accession>
<dbReference type="GO" id="GO:0032259">
    <property type="term" value="P:methylation"/>
    <property type="evidence" value="ECO:0007669"/>
    <property type="project" value="UniProtKB-KW"/>
</dbReference>
<feature type="domain" description="Methyltransferase" evidence="1">
    <location>
        <begin position="51"/>
        <end position="152"/>
    </location>
</feature>
<dbReference type="RefSeq" id="WP_344632995.1">
    <property type="nucleotide sequence ID" value="NZ_BAAATJ010000026.1"/>
</dbReference>
<comment type="caution">
    <text evidence="2">The sequence shown here is derived from an EMBL/GenBank/DDBJ whole genome shotgun (WGS) entry which is preliminary data.</text>
</comment>
<evidence type="ECO:0000259" key="1">
    <source>
        <dbReference type="Pfam" id="PF13649"/>
    </source>
</evidence>
<dbReference type="Gene3D" id="3.40.50.150">
    <property type="entry name" value="Vaccinia Virus protein VP39"/>
    <property type="match status" value="1"/>
</dbReference>
<proteinExistence type="predicted"/>
<evidence type="ECO:0000313" key="2">
    <source>
        <dbReference type="EMBL" id="GAA2411668.1"/>
    </source>
</evidence>
<protein>
    <submittedName>
        <fullName evidence="2">Class I SAM-dependent methyltransferase</fullName>
    </submittedName>
</protein>
<dbReference type="CDD" id="cd02440">
    <property type="entry name" value="AdoMet_MTases"/>
    <property type="match status" value="1"/>
</dbReference>
<keyword evidence="2" id="KW-0808">Transferase</keyword>
<dbReference type="InterPro" id="IPR029063">
    <property type="entry name" value="SAM-dependent_MTases_sf"/>
</dbReference>
<name>A0ABP5VTN0_9ACTN</name>
<organism evidence="2 3">
    <name type="scientific">Streptomyces glaucosporus</name>
    <dbReference type="NCBI Taxonomy" id="284044"/>
    <lineage>
        <taxon>Bacteria</taxon>
        <taxon>Bacillati</taxon>
        <taxon>Actinomycetota</taxon>
        <taxon>Actinomycetes</taxon>
        <taxon>Kitasatosporales</taxon>
        <taxon>Streptomycetaceae</taxon>
        <taxon>Streptomyces</taxon>
    </lineage>
</organism>
<dbReference type="Proteomes" id="UP001500058">
    <property type="component" value="Unassembled WGS sequence"/>
</dbReference>
<gene>
    <name evidence="2" type="ORF">GCM10010420_45820</name>
</gene>
<sequence length="254" mass="26889">MTNTAAEHYDRLLAEHYTWMLGGDIPSLAADQERLLRDLGVRPGPAGTLAVDLGCGPGPQSLALAGLGFDRVLAVDTSRALLDELAARAAGTAAAGVVHPVHGDIRHILPEHVGPSGAAAVVCMGDTLTHLPDKEDVTSLLDDIARSLAPGGLLVIGYRDLTAPLTGTDRFIPVRATADRVMTCFLEYTDEDTVTVHDLVHTRSGDTWTLRTGCYPKLRIDPSWLAGQCRAAGLDVRHDAPGPRGTRIVTAAKP</sequence>
<dbReference type="Pfam" id="PF13649">
    <property type="entry name" value="Methyltransf_25"/>
    <property type="match status" value="1"/>
</dbReference>
<dbReference type="SUPFAM" id="SSF53335">
    <property type="entry name" value="S-adenosyl-L-methionine-dependent methyltransferases"/>
    <property type="match status" value="1"/>
</dbReference>